<dbReference type="InterPro" id="IPR013083">
    <property type="entry name" value="Znf_RING/FYVE/PHD"/>
</dbReference>
<dbReference type="GO" id="GO:0016579">
    <property type="term" value="P:protein deubiquitination"/>
    <property type="evidence" value="ECO:0007669"/>
    <property type="project" value="InterPro"/>
</dbReference>
<name>A0AAD4PYM8_9EURO</name>
<dbReference type="InterPro" id="IPR028889">
    <property type="entry name" value="USP"/>
</dbReference>
<dbReference type="Gene3D" id="3.30.40.10">
    <property type="entry name" value="Zinc/RING finger domain, C3HC4 (zinc finger)"/>
    <property type="match status" value="1"/>
</dbReference>
<dbReference type="InterPro" id="IPR050164">
    <property type="entry name" value="Peptidase_C19"/>
</dbReference>
<dbReference type="PANTHER" id="PTHR24006:SF937">
    <property type="entry name" value="UBIQUITIN CARBOXYL-TERMINAL HYDROLASE"/>
    <property type="match status" value="1"/>
</dbReference>
<dbReference type="SUPFAM" id="SSF54001">
    <property type="entry name" value="Cysteine proteinases"/>
    <property type="match status" value="1"/>
</dbReference>
<dbReference type="InterPro" id="IPR038765">
    <property type="entry name" value="Papain-like_cys_pep_sf"/>
</dbReference>
<protein>
    <recommendedName>
        <fullName evidence="2">USP domain-containing protein</fullName>
    </recommendedName>
</protein>
<dbReference type="EMBL" id="JAJTJA010000003">
    <property type="protein sequence ID" value="KAH8701690.1"/>
    <property type="molecule type" value="Genomic_DNA"/>
</dbReference>
<reference evidence="3" key="1">
    <citation type="submission" date="2021-12" db="EMBL/GenBank/DDBJ databases">
        <title>Convergent genome expansion in fungi linked to evolution of root-endophyte symbiosis.</title>
        <authorList>
            <consortium name="DOE Joint Genome Institute"/>
            <person name="Ke Y.-H."/>
            <person name="Bonito G."/>
            <person name="Liao H.-L."/>
            <person name="Looney B."/>
            <person name="Rojas-Flechas A."/>
            <person name="Nash J."/>
            <person name="Hameed K."/>
            <person name="Schadt C."/>
            <person name="Martin F."/>
            <person name="Crous P.W."/>
            <person name="Miettinen O."/>
            <person name="Magnuson J.K."/>
            <person name="Labbe J."/>
            <person name="Jacobson D."/>
            <person name="Doktycz M.J."/>
            <person name="Veneault-Fourrey C."/>
            <person name="Kuo A."/>
            <person name="Mondo S."/>
            <person name="Calhoun S."/>
            <person name="Riley R."/>
            <person name="Ohm R."/>
            <person name="LaButti K."/>
            <person name="Andreopoulos B."/>
            <person name="Pangilinan J."/>
            <person name="Nolan M."/>
            <person name="Tritt A."/>
            <person name="Clum A."/>
            <person name="Lipzen A."/>
            <person name="Daum C."/>
            <person name="Barry K."/>
            <person name="Grigoriev I.V."/>
            <person name="Vilgalys R."/>
        </authorList>
    </citation>
    <scope>NUCLEOTIDE SEQUENCE</scope>
    <source>
        <strain evidence="3">PMI_201</strain>
    </source>
</reference>
<dbReference type="Pfam" id="PF00443">
    <property type="entry name" value="UCH"/>
    <property type="match status" value="1"/>
</dbReference>
<keyword evidence="4" id="KW-1185">Reference proteome</keyword>
<dbReference type="SUPFAM" id="SSF57850">
    <property type="entry name" value="RING/U-box"/>
    <property type="match status" value="1"/>
</dbReference>
<dbReference type="GO" id="GO:0005634">
    <property type="term" value="C:nucleus"/>
    <property type="evidence" value="ECO:0007669"/>
    <property type="project" value="TreeGrafter"/>
</dbReference>
<dbReference type="Gene3D" id="3.90.70.10">
    <property type="entry name" value="Cysteine proteinases"/>
    <property type="match status" value="1"/>
</dbReference>
<dbReference type="Proteomes" id="UP001201262">
    <property type="component" value="Unassembled WGS sequence"/>
</dbReference>
<evidence type="ECO:0000313" key="3">
    <source>
        <dbReference type="EMBL" id="KAH8701690.1"/>
    </source>
</evidence>
<comment type="caution">
    <text evidence="3">The sequence shown here is derived from an EMBL/GenBank/DDBJ whole genome shotgun (WGS) entry which is preliminary data.</text>
</comment>
<evidence type="ECO:0000256" key="1">
    <source>
        <dbReference type="SAM" id="MobiDB-lite"/>
    </source>
</evidence>
<dbReference type="InterPro" id="IPR001394">
    <property type="entry name" value="Peptidase_C19_UCH"/>
</dbReference>
<proteinExistence type="predicted"/>
<dbReference type="PROSITE" id="PS00972">
    <property type="entry name" value="USP_1"/>
    <property type="match status" value="1"/>
</dbReference>
<dbReference type="GO" id="GO:0004843">
    <property type="term" value="F:cysteine-type deubiquitinase activity"/>
    <property type="evidence" value="ECO:0007669"/>
    <property type="project" value="InterPro"/>
</dbReference>
<dbReference type="PANTHER" id="PTHR24006">
    <property type="entry name" value="UBIQUITIN CARBOXYL-TERMINAL HYDROLASE"/>
    <property type="match status" value="1"/>
</dbReference>
<dbReference type="PROSITE" id="PS50235">
    <property type="entry name" value="USP_3"/>
    <property type="match status" value="1"/>
</dbReference>
<evidence type="ECO:0000259" key="2">
    <source>
        <dbReference type="PROSITE" id="PS50235"/>
    </source>
</evidence>
<feature type="domain" description="USP" evidence="2">
    <location>
        <begin position="252"/>
        <end position="574"/>
    </location>
</feature>
<gene>
    <name evidence="3" type="ORF">BGW36DRAFT_355846</name>
</gene>
<dbReference type="InterPro" id="IPR018200">
    <property type="entry name" value="USP_CS"/>
</dbReference>
<accession>A0AAD4PYM8</accession>
<dbReference type="AlphaFoldDB" id="A0AAD4PYM8"/>
<organism evidence="3 4">
    <name type="scientific">Talaromyces proteolyticus</name>
    <dbReference type="NCBI Taxonomy" id="1131652"/>
    <lineage>
        <taxon>Eukaryota</taxon>
        <taxon>Fungi</taxon>
        <taxon>Dikarya</taxon>
        <taxon>Ascomycota</taxon>
        <taxon>Pezizomycotina</taxon>
        <taxon>Eurotiomycetes</taxon>
        <taxon>Eurotiomycetidae</taxon>
        <taxon>Eurotiales</taxon>
        <taxon>Trichocomaceae</taxon>
        <taxon>Talaromyces</taxon>
        <taxon>Talaromyces sect. Bacilispori</taxon>
    </lineage>
</organism>
<dbReference type="GeneID" id="70243982"/>
<evidence type="ECO:0000313" key="4">
    <source>
        <dbReference type="Proteomes" id="UP001201262"/>
    </source>
</evidence>
<dbReference type="GO" id="GO:0005829">
    <property type="term" value="C:cytosol"/>
    <property type="evidence" value="ECO:0007669"/>
    <property type="project" value="TreeGrafter"/>
</dbReference>
<dbReference type="RefSeq" id="XP_046075066.1">
    <property type="nucleotide sequence ID" value="XM_046213695.1"/>
</dbReference>
<feature type="region of interest" description="Disordered" evidence="1">
    <location>
        <begin position="197"/>
        <end position="223"/>
    </location>
</feature>
<sequence length="578" mass="64775">MATTATSVATVTQISLLTEAEYGCEHLAAILKDGEDRGAKFTIAFLKQIALRTSDPSHCETNGVKPLPSFKRSVAKPEYICVDCSERHSNGDRQIHSEKAKHLFYVDSRTAALFCQECRDFVYDHELEKIRAMASGLPSRIRIGQEKLDSVRAAKLIEHAVLDAYSQAKKDRDTQVKRDKTTTYIFKSLLDKTNKTAKKRKSSEISTNGINGDHAHQNGVNGNGADAVEIEADEAYVRANATKRICQSEGLRGLFNLGQTCYMNVVLQTLLHEPILNAYFLGNGHKYYECAVDGCVLCAMGKAFADFNGCDKKDGITAEQLLYSTWKNYPPLAGNRQQDAHEFYQFLVGGLHAATSVEEDQMKCHCFFCKAFFGKFQSTLTCPMCQHTSPTEQTLLELSLDVQLHSKKQQMNGTLHGSTPTLAKCLQSWVSPEELTMEGYQCQGCHGYPDKLTKQLRIKRLPAMLCMQMKRFEQTESETRKMRGKIDFPLEINMQPYTVATTTAGSSSRSQNEKFVYDLVSAIVHDGVGLNEGHYIAYVKQGDRWCLFNDDKVTLVSEGDVLNADAYLLFYTLRSLSW</sequence>